<gene>
    <name evidence="1" type="ORF">METZ01_LOCUS491190</name>
</gene>
<dbReference type="AlphaFoldDB" id="A0A383D1C4"/>
<accession>A0A383D1C4</accession>
<name>A0A383D1C4_9ZZZZ</name>
<reference evidence="1" key="1">
    <citation type="submission" date="2018-05" db="EMBL/GenBank/DDBJ databases">
        <authorList>
            <person name="Lanie J.A."/>
            <person name="Ng W.-L."/>
            <person name="Kazmierczak K.M."/>
            <person name="Andrzejewski T.M."/>
            <person name="Davidsen T.M."/>
            <person name="Wayne K.J."/>
            <person name="Tettelin H."/>
            <person name="Glass J.I."/>
            <person name="Rusch D."/>
            <person name="Podicherti R."/>
            <person name="Tsui H.-C.T."/>
            <person name="Winkler M.E."/>
        </authorList>
    </citation>
    <scope>NUCLEOTIDE SEQUENCE</scope>
</reference>
<evidence type="ECO:0000313" key="1">
    <source>
        <dbReference type="EMBL" id="SVE38336.1"/>
    </source>
</evidence>
<feature type="non-terminal residue" evidence="1">
    <location>
        <position position="1"/>
    </location>
</feature>
<feature type="non-terminal residue" evidence="1">
    <location>
        <position position="33"/>
    </location>
</feature>
<sequence length="33" mass="3950">AVPCTRHGVKKVKLIFHHIQQLFSFLEIYCKQH</sequence>
<protein>
    <submittedName>
        <fullName evidence="1">Uncharacterized protein</fullName>
    </submittedName>
</protein>
<dbReference type="EMBL" id="UINC01213523">
    <property type="protein sequence ID" value="SVE38336.1"/>
    <property type="molecule type" value="Genomic_DNA"/>
</dbReference>
<proteinExistence type="predicted"/>
<organism evidence="1">
    <name type="scientific">marine metagenome</name>
    <dbReference type="NCBI Taxonomy" id="408172"/>
    <lineage>
        <taxon>unclassified sequences</taxon>
        <taxon>metagenomes</taxon>
        <taxon>ecological metagenomes</taxon>
    </lineage>
</organism>